<organism evidence="7 8">
    <name type="scientific">Dissophora globulifera</name>
    <dbReference type="NCBI Taxonomy" id="979702"/>
    <lineage>
        <taxon>Eukaryota</taxon>
        <taxon>Fungi</taxon>
        <taxon>Fungi incertae sedis</taxon>
        <taxon>Mucoromycota</taxon>
        <taxon>Mortierellomycotina</taxon>
        <taxon>Mortierellomycetes</taxon>
        <taxon>Mortierellales</taxon>
        <taxon>Mortierellaceae</taxon>
        <taxon>Dissophora</taxon>
    </lineage>
</organism>
<evidence type="ECO:0000313" key="7">
    <source>
        <dbReference type="EMBL" id="KAG0312647.1"/>
    </source>
</evidence>
<feature type="region of interest" description="Disordered" evidence="5">
    <location>
        <begin position="332"/>
        <end position="409"/>
    </location>
</feature>
<dbReference type="PANTHER" id="PTHR13377:SF3">
    <property type="entry name" value="TRANSMEMBRANE PROTEIN 115"/>
    <property type="match status" value="1"/>
</dbReference>
<dbReference type="GO" id="GO:0006890">
    <property type="term" value="P:retrograde vesicle-mediated transport, Golgi to endoplasmic reticulum"/>
    <property type="evidence" value="ECO:0007669"/>
    <property type="project" value="InterPro"/>
</dbReference>
<gene>
    <name evidence="7" type="ORF">BGZ99_009354</name>
</gene>
<dbReference type="Pfam" id="PF08551">
    <property type="entry name" value="DUF1751"/>
    <property type="match status" value="1"/>
</dbReference>
<feature type="transmembrane region" description="Helical" evidence="6">
    <location>
        <begin position="209"/>
        <end position="226"/>
    </location>
</feature>
<sequence length="409" mass="44526">MSSPAVSSWKSTFTNVPPLTKSVSTAVTVMTALGLVLRFRDMALLNHADNDTLIDADGNVYQAAEDALVPLLALVPVSYVLWIRCDMPGYAYAINITILLGSGKYLERAWGSREFFKFLAVTSVGTMLSIYFTCLFEYIVRGNEHLLYDTQAYGLTAVLAGFLIGFKQLVPEHLVTLWGLFSVRVKTLPMLFATFMIFESLLARNQVQLMMAIYGLFIAWVYSRFFKIQDGVRGDRSETFSFASFFPEAAQPPVKALSNVVFGIFVSLRILSPVGFGANFERDLENPQMPGMVLPMAQPASLRAEAERRRALALKALDMRLHAAAGNSASLPGLSQKTFLGPTPSAGNNPISFPTSLHSESTSSASKAATESDVLFETGVMDEDEPVTAATTQQPGEATSSNSDGKSSQ</sequence>
<evidence type="ECO:0000256" key="1">
    <source>
        <dbReference type="ARBA" id="ARBA00004141"/>
    </source>
</evidence>
<dbReference type="PANTHER" id="PTHR13377">
    <property type="entry name" value="PLACENTAL PROTEIN 6"/>
    <property type="match status" value="1"/>
</dbReference>
<evidence type="ECO:0000256" key="3">
    <source>
        <dbReference type="ARBA" id="ARBA00022989"/>
    </source>
</evidence>
<keyword evidence="3 6" id="KW-1133">Transmembrane helix</keyword>
<dbReference type="EMBL" id="JAAAIP010000790">
    <property type="protein sequence ID" value="KAG0312647.1"/>
    <property type="molecule type" value="Genomic_DNA"/>
</dbReference>
<comment type="caution">
    <text evidence="7">The sequence shown here is derived from an EMBL/GenBank/DDBJ whole genome shotgun (WGS) entry which is preliminary data.</text>
</comment>
<dbReference type="OrthoDB" id="73612at2759"/>
<dbReference type="AlphaFoldDB" id="A0A9P6R923"/>
<protein>
    <recommendedName>
        <fullName evidence="9">Rhomboid protein</fullName>
    </recommendedName>
</protein>
<feature type="transmembrane region" description="Helical" evidence="6">
    <location>
        <begin position="177"/>
        <end position="197"/>
    </location>
</feature>
<evidence type="ECO:0000313" key="8">
    <source>
        <dbReference type="Proteomes" id="UP000738325"/>
    </source>
</evidence>
<dbReference type="FunFam" id="1.20.1540.10:FF:000004">
    <property type="entry name" value="Transmembrane protein 115"/>
    <property type="match status" value="1"/>
</dbReference>
<keyword evidence="4 6" id="KW-0472">Membrane</keyword>
<proteinExistence type="predicted"/>
<feature type="transmembrane region" description="Helical" evidence="6">
    <location>
        <begin position="152"/>
        <end position="170"/>
    </location>
</feature>
<dbReference type="GO" id="GO:0005794">
    <property type="term" value="C:Golgi apparatus"/>
    <property type="evidence" value="ECO:0007669"/>
    <property type="project" value="TreeGrafter"/>
</dbReference>
<keyword evidence="8" id="KW-1185">Reference proteome</keyword>
<feature type="compositionally biased region" description="Low complexity" evidence="5">
    <location>
        <begin position="352"/>
        <end position="372"/>
    </location>
</feature>
<name>A0A9P6R923_9FUNG</name>
<evidence type="ECO:0000256" key="6">
    <source>
        <dbReference type="SAM" id="Phobius"/>
    </source>
</evidence>
<feature type="compositionally biased region" description="Polar residues" evidence="5">
    <location>
        <begin position="389"/>
        <end position="409"/>
    </location>
</feature>
<evidence type="ECO:0008006" key="9">
    <source>
        <dbReference type="Google" id="ProtNLM"/>
    </source>
</evidence>
<evidence type="ECO:0000256" key="2">
    <source>
        <dbReference type="ARBA" id="ARBA00022692"/>
    </source>
</evidence>
<evidence type="ECO:0000256" key="5">
    <source>
        <dbReference type="SAM" id="MobiDB-lite"/>
    </source>
</evidence>
<feature type="transmembrane region" description="Helical" evidence="6">
    <location>
        <begin position="20"/>
        <end position="39"/>
    </location>
</feature>
<dbReference type="InterPro" id="IPR013861">
    <property type="entry name" value="TMEM115/Pdh1/Rbl19"/>
</dbReference>
<comment type="subcellular location">
    <subcellularLocation>
        <location evidence="1">Membrane</location>
        <topology evidence="1">Multi-pass membrane protein</topology>
    </subcellularLocation>
</comment>
<accession>A0A9P6R923</accession>
<dbReference type="GO" id="GO:0016020">
    <property type="term" value="C:membrane"/>
    <property type="evidence" value="ECO:0007669"/>
    <property type="project" value="UniProtKB-SubCell"/>
</dbReference>
<reference evidence="7" key="1">
    <citation type="journal article" date="2020" name="Fungal Divers.">
        <title>Resolving the Mortierellaceae phylogeny through synthesis of multi-gene phylogenetics and phylogenomics.</title>
        <authorList>
            <person name="Vandepol N."/>
            <person name="Liber J."/>
            <person name="Desiro A."/>
            <person name="Na H."/>
            <person name="Kennedy M."/>
            <person name="Barry K."/>
            <person name="Grigoriev I.V."/>
            <person name="Miller A.N."/>
            <person name="O'Donnell K."/>
            <person name="Stajich J.E."/>
            <person name="Bonito G."/>
        </authorList>
    </citation>
    <scope>NUCLEOTIDE SEQUENCE</scope>
    <source>
        <strain evidence="7">REB-010B</strain>
    </source>
</reference>
<evidence type="ECO:0000256" key="4">
    <source>
        <dbReference type="ARBA" id="ARBA00023136"/>
    </source>
</evidence>
<keyword evidence="2 6" id="KW-0812">Transmembrane</keyword>
<dbReference type="Proteomes" id="UP000738325">
    <property type="component" value="Unassembled WGS sequence"/>
</dbReference>
<feature type="transmembrane region" description="Helical" evidence="6">
    <location>
        <begin position="118"/>
        <end position="140"/>
    </location>
</feature>
<dbReference type="SMART" id="SM01160">
    <property type="entry name" value="DUF1751"/>
    <property type="match status" value="1"/>
</dbReference>